<dbReference type="PATRIC" id="fig|1185652.3.peg.3501"/>
<dbReference type="AlphaFoldDB" id="I3X7S7"/>
<name>I3X7S7_SINF2</name>
<dbReference type="HOGENOM" id="CLU_165497_0_0_5"/>
<dbReference type="KEGG" id="sfd:USDA257_c33700"/>
<reference evidence="1 2" key="1">
    <citation type="journal article" date="2012" name="J. Bacteriol.">
        <title>Complete genome sequence of the broad-host-range strain Sinorhizobium fredii USDA257.</title>
        <authorList>
            <person name="Schuldes J."/>
            <person name="Rodriguez Orbegoso M."/>
            <person name="Schmeisser C."/>
            <person name="Krishnan H.B."/>
            <person name="Daniel R."/>
            <person name="Streit W.R."/>
        </authorList>
    </citation>
    <scope>NUCLEOTIDE SEQUENCE [LARGE SCALE GENOMIC DNA]</scope>
    <source>
        <strain evidence="1 2">USDA 257</strain>
    </source>
</reference>
<sequence length="132" mass="14071">MRCFCRIPLQSGAGLLRKNAGCASGRHSSFLLGLDLRYSGGMKSPIALRVLALSLAAVAMVAESVAASPPDRRCTCRNRDGAKYELGQVACIRVDGIAYLARCEMNLNVTTWKKVRDGCPTAHLTTTGAAID</sequence>
<protein>
    <submittedName>
        <fullName evidence="1">Uncharacterized protein</fullName>
    </submittedName>
</protein>
<dbReference type="eggNOG" id="ENOG50331JA">
    <property type="taxonomic scope" value="Bacteria"/>
</dbReference>
<organism evidence="1 2">
    <name type="scientific">Sinorhizobium fredii (strain USDA 257)</name>
    <dbReference type="NCBI Taxonomy" id="1185652"/>
    <lineage>
        <taxon>Bacteria</taxon>
        <taxon>Pseudomonadati</taxon>
        <taxon>Pseudomonadota</taxon>
        <taxon>Alphaproteobacteria</taxon>
        <taxon>Hyphomicrobiales</taxon>
        <taxon>Rhizobiaceae</taxon>
        <taxon>Sinorhizobium/Ensifer group</taxon>
        <taxon>Sinorhizobium</taxon>
    </lineage>
</organism>
<proteinExistence type="predicted"/>
<gene>
    <name evidence="1" type="ORF">USDA257_c33700</name>
</gene>
<evidence type="ECO:0000313" key="2">
    <source>
        <dbReference type="Proteomes" id="UP000006180"/>
    </source>
</evidence>
<dbReference type="EMBL" id="CP003563">
    <property type="protein sequence ID" value="AFL51933.1"/>
    <property type="molecule type" value="Genomic_DNA"/>
</dbReference>
<accession>I3X7S7</accession>
<dbReference type="STRING" id="1185652.USDA257_c33700"/>
<dbReference type="Proteomes" id="UP000006180">
    <property type="component" value="Chromosome"/>
</dbReference>
<evidence type="ECO:0000313" key="1">
    <source>
        <dbReference type="EMBL" id="AFL51933.1"/>
    </source>
</evidence>